<dbReference type="Gene3D" id="3.30.530.20">
    <property type="match status" value="1"/>
</dbReference>
<dbReference type="InterPro" id="IPR023393">
    <property type="entry name" value="START-like_dom_sf"/>
</dbReference>
<sequence>MSATRGSFMSSFDLTREEEAELHEHARSKAPELIALALDETSYEWTKTKYGVSVTEATHGSQHLVRSSAVVHASVATLLALLESSVMHAYRNTLRTMYQQTFADASVLYHNQLNATESVGVQWLAFRCGNPLLLDVDLCLVEYMQHSASSASPLDNQREGHGLGPEHCLGYKLLESIQTKHCPSLLETHRLERIVLPLGGFVFFPTAHADQTRVVFTAGLFQPPATLRRTANRRLLLLLAAALPRLQHAVNATRLGAALASRVPWVPDAAETTCKICARFFSHVRRKHHCRACGHLICKQCSVFQDLALPSTGLTTIRVCAPCAAPPPALSAPRPRAKTTPPQLVLELETPKKGGSGVVERRYFGKHGIHLHSPTTTTQPSPTPPQSPITFLSTPTRLKTLPSSRPDRTATLQALCDLASTTLQCKFAGLSLRHGAVLQHYLKVNMKGKLLSVPSQMGICSPVLSIGSPLIVLDTKTEGGPIEWAKLPIVAGPQRARFYAGAPLIAGNGDVIGAICVFDPAPRTSIPPNQRRIMQNLAELTLASLDPKQVRVDARNEDSSDLEAQLWQMLLKAHNTQRQVVEHNQANDAHASPAILGV</sequence>
<dbReference type="SUPFAM" id="SSF57903">
    <property type="entry name" value="FYVE/PHD zinc finger"/>
    <property type="match status" value="1"/>
</dbReference>
<evidence type="ECO:0000313" key="7">
    <source>
        <dbReference type="Proteomes" id="UP000030745"/>
    </source>
</evidence>
<evidence type="ECO:0000259" key="5">
    <source>
        <dbReference type="PROSITE" id="PS50178"/>
    </source>
</evidence>
<keyword evidence="1" id="KW-0479">Metal-binding</keyword>
<accession>A0A067CCD6</accession>
<dbReference type="Gene3D" id="3.30.450.40">
    <property type="match status" value="1"/>
</dbReference>
<dbReference type="GO" id="GO:0008270">
    <property type="term" value="F:zinc ion binding"/>
    <property type="evidence" value="ECO:0007669"/>
    <property type="project" value="UniProtKB-KW"/>
</dbReference>
<dbReference type="KEGG" id="spar:SPRG_10303"/>
<dbReference type="Pfam" id="PF01363">
    <property type="entry name" value="FYVE"/>
    <property type="match status" value="1"/>
</dbReference>
<dbReference type="EMBL" id="KK583241">
    <property type="protein sequence ID" value="KDO24487.1"/>
    <property type="molecule type" value="Genomic_DNA"/>
</dbReference>
<dbReference type="InterPro" id="IPR029016">
    <property type="entry name" value="GAF-like_dom_sf"/>
</dbReference>
<dbReference type="Pfam" id="PF01590">
    <property type="entry name" value="GAF"/>
    <property type="match status" value="1"/>
</dbReference>
<keyword evidence="7" id="KW-1185">Reference proteome</keyword>
<dbReference type="OrthoDB" id="166134at2759"/>
<dbReference type="InterPro" id="IPR000306">
    <property type="entry name" value="Znf_FYVE"/>
</dbReference>
<dbReference type="STRING" id="695850.A0A067CCD6"/>
<dbReference type="SUPFAM" id="SSF55781">
    <property type="entry name" value="GAF domain-like"/>
    <property type="match status" value="1"/>
</dbReference>
<evidence type="ECO:0000256" key="3">
    <source>
        <dbReference type="ARBA" id="ARBA00022833"/>
    </source>
</evidence>
<dbReference type="InterPro" id="IPR003018">
    <property type="entry name" value="GAF"/>
</dbReference>
<dbReference type="VEuPathDB" id="FungiDB:SPRG_10303"/>
<evidence type="ECO:0000256" key="4">
    <source>
        <dbReference type="PROSITE-ProRule" id="PRU00091"/>
    </source>
</evidence>
<reference evidence="6 7" key="1">
    <citation type="journal article" date="2013" name="PLoS Genet.">
        <title>Distinctive expansion of potential virulence genes in the genome of the oomycete fish pathogen Saprolegnia parasitica.</title>
        <authorList>
            <person name="Jiang R.H."/>
            <person name="de Bruijn I."/>
            <person name="Haas B.J."/>
            <person name="Belmonte R."/>
            <person name="Lobach L."/>
            <person name="Christie J."/>
            <person name="van den Ackerveken G."/>
            <person name="Bottin A."/>
            <person name="Bulone V."/>
            <person name="Diaz-Moreno S.M."/>
            <person name="Dumas B."/>
            <person name="Fan L."/>
            <person name="Gaulin E."/>
            <person name="Govers F."/>
            <person name="Grenville-Briggs L.J."/>
            <person name="Horner N.R."/>
            <person name="Levin J.Z."/>
            <person name="Mammella M."/>
            <person name="Meijer H.J."/>
            <person name="Morris P."/>
            <person name="Nusbaum C."/>
            <person name="Oome S."/>
            <person name="Phillips A.J."/>
            <person name="van Rooyen D."/>
            <person name="Rzeszutek E."/>
            <person name="Saraiva M."/>
            <person name="Secombes C.J."/>
            <person name="Seidl M.F."/>
            <person name="Snel B."/>
            <person name="Stassen J.H."/>
            <person name="Sykes S."/>
            <person name="Tripathy S."/>
            <person name="van den Berg H."/>
            <person name="Vega-Arreguin J.C."/>
            <person name="Wawra S."/>
            <person name="Young S.K."/>
            <person name="Zeng Q."/>
            <person name="Dieguez-Uribeondo J."/>
            <person name="Russ C."/>
            <person name="Tyler B.M."/>
            <person name="van West P."/>
        </authorList>
    </citation>
    <scope>NUCLEOTIDE SEQUENCE [LARGE SCALE GENOMIC DNA]</scope>
    <source>
        <strain evidence="6 7">CBS 223.65</strain>
    </source>
</reference>
<feature type="domain" description="FYVE-type" evidence="5">
    <location>
        <begin position="268"/>
        <end position="323"/>
    </location>
</feature>
<evidence type="ECO:0000256" key="2">
    <source>
        <dbReference type="ARBA" id="ARBA00022771"/>
    </source>
</evidence>
<dbReference type="InterPro" id="IPR011011">
    <property type="entry name" value="Znf_FYVE_PHD"/>
</dbReference>
<dbReference type="GeneID" id="24132422"/>
<keyword evidence="2 4" id="KW-0863">Zinc-finger</keyword>
<dbReference type="PANTHER" id="PTHR43102">
    <property type="entry name" value="SLR1143 PROTEIN"/>
    <property type="match status" value="1"/>
</dbReference>
<dbReference type="Proteomes" id="UP000030745">
    <property type="component" value="Unassembled WGS sequence"/>
</dbReference>
<dbReference type="InterPro" id="IPR013083">
    <property type="entry name" value="Znf_RING/FYVE/PHD"/>
</dbReference>
<name>A0A067CCD6_SAPPC</name>
<organism evidence="6 7">
    <name type="scientific">Saprolegnia parasitica (strain CBS 223.65)</name>
    <dbReference type="NCBI Taxonomy" id="695850"/>
    <lineage>
        <taxon>Eukaryota</taxon>
        <taxon>Sar</taxon>
        <taxon>Stramenopiles</taxon>
        <taxon>Oomycota</taxon>
        <taxon>Saprolegniomycetes</taxon>
        <taxon>Saprolegniales</taxon>
        <taxon>Saprolegniaceae</taxon>
        <taxon>Saprolegnia</taxon>
    </lineage>
</organism>
<gene>
    <name evidence="6" type="ORF">SPRG_10303</name>
</gene>
<dbReference type="Gene3D" id="3.30.40.10">
    <property type="entry name" value="Zinc/RING finger domain, C3HC4 (zinc finger)"/>
    <property type="match status" value="1"/>
</dbReference>
<dbReference type="PANTHER" id="PTHR43102:SF2">
    <property type="entry name" value="GAF DOMAIN-CONTAINING PROTEIN"/>
    <property type="match status" value="1"/>
</dbReference>
<dbReference type="PROSITE" id="PS50178">
    <property type="entry name" value="ZF_FYVE"/>
    <property type="match status" value="1"/>
</dbReference>
<dbReference type="RefSeq" id="XP_012204753.1">
    <property type="nucleotide sequence ID" value="XM_012349363.1"/>
</dbReference>
<keyword evidence="3" id="KW-0862">Zinc</keyword>
<dbReference type="OMA" id="QWLAFRC"/>
<evidence type="ECO:0000256" key="1">
    <source>
        <dbReference type="ARBA" id="ARBA00022723"/>
    </source>
</evidence>
<dbReference type="SMART" id="SM00064">
    <property type="entry name" value="FYVE"/>
    <property type="match status" value="1"/>
</dbReference>
<dbReference type="InterPro" id="IPR017455">
    <property type="entry name" value="Znf_FYVE-rel"/>
</dbReference>
<dbReference type="AlphaFoldDB" id="A0A067CCD6"/>
<protein>
    <recommendedName>
        <fullName evidence="5">FYVE-type domain-containing protein</fullName>
    </recommendedName>
</protein>
<proteinExistence type="predicted"/>
<evidence type="ECO:0000313" key="6">
    <source>
        <dbReference type="EMBL" id="KDO24487.1"/>
    </source>
</evidence>